<reference evidence="1 2" key="1">
    <citation type="submission" date="2014-06" db="EMBL/GenBank/DDBJ databases">
        <title>Evolutionary Origins and Diversification of the Mycorrhizal Mutualists.</title>
        <authorList>
            <consortium name="DOE Joint Genome Institute"/>
            <consortium name="Mycorrhizal Genomics Consortium"/>
            <person name="Kohler A."/>
            <person name="Kuo A."/>
            <person name="Nagy L.G."/>
            <person name="Floudas D."/>
            <person name="Copeland A."/>
            <person name="Barry K.W."/>
            <person name="Cichocki N."/>
            <person name="Veneault-Fourrey C."/>
            <person name="LaButti K."/>
            <person name="Lindquist E.A."/>
            <person name="Lipzen A."/>
            <person name="Lundell T."/>
            <person name="Morin E."/>
            <person name="Murat C."/>
            <person name="Riley R."/>
            <person name="Ohm R."/>
            <person name="Sun H."/>
            <person name="Tunlid A."/>
            <person name="Henrissat B."/>
            <person name="Grigoriev I.V."/>
            <person name="Hibbett D.S."/>
            <person name="Martin F."/>
        </authorList>
    </citation>
    <scope>NUCLEOTIDE SEQUENCE [LARGE SCALE GENOMIC DNA]</scope>
    <source>
        <strain evidence="1 2">SS14</strain>
    </source>
</reference>
<dbReference type="OrthoDB" id="3247971at2759"/>
<accession>A0A0C9UKJ6</accession>
<gene>
    <name evidence="1" type="ORF">M422DRAFT_180834</name>
</gene>
<feature type="non-terminal residue" evidence="1">
    <location>
        <position position="1"/>
    </location>
</feature>
<evidence type="ECO:0000313" key="2">
    <source>
        <dbReference type="Proteomes" id="UP000054279"/>
    </source>
</evidence>
<dbReference type="EMBL" id="KN837189">
    <property type="protein sequence ID" value="KIJ35364.1"/>
    <property type="molecule type" value="Genomic_DNA"/>
</dbReference>
<sequence length="71" mass="8009">DTSTGNLQHHVDKCEPKRTKQTHAMEKFAQGAGYTCDGFQFGLVKWITSASRPFIIVEDQGLTDLFKMLYA</sequence>
<dbReference type="AlphaFoldDB" id="A0A0C9UKJ6"/>
<keyword evidence="2" id="KW-1185">Reference proteome</keyword>
<dbReference type="HOGENOM" id="CLU_2747172_0_0_1"/>
<organism evidence="1 2">
    <name type="scientific">Sphaerobolus stellatus (strain SS14)</name>
    <dbReference type="NCBI Taxonomy" id="990650"/>
    <lineage>
        <taxon>Eukaryota</taxon>
        <taxon>Fungi</taxon>
        <taxon>Dikarya</taxon>
        <taxon>Basidiomycota</taxon>
        <taxon>Agaricomycotina</taxon>
        <taxon>Agaricomycetes</taxon>
        <taxon>Phallomycetidae</taxon>
        <taxon>Geastrales</taxon>
        <taxon>Sphaerobolaceae</taxon>
        <taxon>Sphaerobolus</taxon>
    </lineage>
</organism>
<dbReference type="Proteomes" id="UP000054279">
    <property type="component" value="Unassembled WGS sequence"/>
</dbReference>
<protein>
    <submittedName>
        <fullName evidence="1">Uncharacterized protein</fullName>
    </submittedName>
</protein>
<evidence type="ECO:0000313" key="1">
    <source>
        <dbReference type="EMBL" id="KIJ35364.1"/>
    </source>
</evidence>
<name>A0A0C9UKJ6_SPHS4</name>
<proteinExistence type="predicted"/>